<dbReference type="Pfam" id="PF24672">
    <property type="entry name" value="DUF7654"/>
    <property type="match status" value="1"/>
</dbReference>
<accession>A0A1U7NNA6</accession>
<feature type="transmembrane region" description="Helical" evidence="1">
    <location>
        <begin position="381"/>
        <end position="399"/>
    </location>
</feature>
<evidence type="ECO:0000256" key="1">
    <source>
        <dbReference type="SAM" id="Phobius"/>
    </source>
</evidence>
<feature type="transmembrane region" description="Helical" evidence="1">
    <location>
        <begin position="279"/>
        <end position="295"/>
    </location>
</feature>
<dbReference type="GeneID" id="78275299"/>
<dbReference type="AlphaFoldDB" id="A0A1U7NNA6"/>
<proteinExistence type="predicted"/>
<dbReference type="InterPro" id="IPR056071">
    <property type="entry name" value="DUF7654"/>
</dbReference>
<evidence type="ECO:0000259" key="2">
    <source>
        <dbReference type="Pfam" id="PF24672"/>
    </source>
</evidence>
<feature type="transmembrane region" description="Helical" evidence="1">
    <location>
        <begin position="307"/>
        <end position="326"/>
    </location>
</feature>
<reference evidence="4 5" key="1">
    <citation type="submission" date="2016-11" db="EMBL/GenBank/DDBJ databases">
        <title>Description of two novel members of the family Erysipelotrichaceae: Ileibacterium lipovorans gen. nov., sp. nov. and Dubosiella newyorkensis, gen. nov., sp. nov.</title>
        <authorList>
            <person name="Cox L.M."/>
            <person name="Sohn J."/>
            <person name="Tyrrell K.L."/>
            <person name="Citron D.M."/>
            <person name="Lawson P.A."/>
            <person name="Patel N.B."/>
            <person name="Iizumi T."/>
            <person name="Perez-Perez G.I."/>
            <person name="Goldstein E.J."/>
            <person name="Blaser M.J."/>
        </authorList>
    </citation>
    <scope>NUCLEOTIDE SEQUENCE [LARGE SCALE GENOMIC DNA]</scope>
    <source>
        <strain evidence="4 5">NYU-BL-A4</strain>
    </source>
</reference>
<dbReference type="Proteomes" id="UP000186705">
    <property type="component" value="Unassembled WGS sequence"/>
</dbReference>
<sequence>MDLLYKNQKYLNVLLGDIGILFITLFVHRFLENSQLILYIGPVLILVNTLQLWFSKELKKSLDFIIRYRYPIALFVFLVLVFFRVNGSSIGVFDTIYGKEENIITELFGKARPIRSDEFVVQVPYFFSQYFNSFGLNSHMMSLSGQNMIIGYNSPVLDLTLIGKPDIWGYMLFGNEIGLSWYWNFRIIAFLLIGYEMFVILTKNKYLSLFASICLVFSPALQWWFAPHMYQVFFWASTLFVVGYYFFIAHQKWKKVLFTILSISALVGFVVSIFPSLQVPLGLLMLILMVCCLIRDRQELKWEKTDFLRLLFVIVIVGIVLGVFLVESKDAIKLLNDTVYPGKRISTGGDYPFANLFTDPAMMLTPFQAPKALNECEISCFNHFGVLFILYYPYLYYVVKKKGGSTIVGNALFIILLIEIFFMIIGFPTWLAKITLFSYMNRMVLVYGFTAFLFTFWSIQKVWEYRKNLRKSIAFATGCIYIIIYLLAYRNYGSSFYSGHISSLIYFVIPFILGGFSILLFTKWRKLFFPVFGSWVILTGMFVNPIVIGAESITNHTLVSEAVKINLENPKENWLCLNSLHTQNLLMANGIPVLNAVNFYPDEMKWNLIDPEHEQEDFYNRYLHMLIELTSDPTSFSLISKDACQIHLNIEDLKKWDIHYLTTNIGSETKTVLQNYGIQYSVLYTDQASNEEIIKLDY</sequence>
<feature type="domain" description="DUF7654" evidence="2">
    <location>
        <begin position="552"/>
        <end position="696"/>
    </location>
</feature>
<keyword evidence="5" id="KW-1185">Reference proteome</keyword>
<feature type="transmembrane region" description="Helical" evidence="1">
    <location>
        <begin position="181"/>
        <end position="199"/>
    </location>
</feature>
<evidence type="ECO:0000259" key="3">
    <source>
        <dbReference type="Pfam" id="PF24677"/>
    </source>
</evidence>
<feature type="transmembrane region" description="Helical" evidence="1">
    <location>
        <begin position="472"/>
        <end position="489"/>
    </location>
</feature>
<feature type="transmembrane region" description="Helical" evidence="1">
    <location>
        <begin position="12"/>
        <end position="30"/>
    </location>
</feature>
<feature type="transmembrane region" description="Helical" evidence="1">
    <location>
        <begin position="66"/>
        <end position="85"/>
    </location>
</feature>
<protein>
    <recommendedName>
        <fullName evidence="6">Glycosyltransferase RgtA/B/C/D-like domain-containing protein</fullName>
    </recommendedName>
</protein>
<feature type="transmembrane region" description="Helical" evidence="1">
    <location>
        <begin position="443"/>
        <end position="460"/>
    </location>
</feature>
<dbReference type="InterPro" id="IPR056074">
    <property type="entry name" value="DUF7657"/>
</dbReference>
<evidence type="ECO:0008006" key="6">
    <source>
        <dbReference type="Google" id="ProtNLM"/>
    </source>
</evidence>
<gene>
    <name evidence="4" type="ORF">BO225_04960</name>
</gene>
<keyword evidence="1" id="KW-1133">Transmembrane helix</keyword>
<feature type="transmembrane region" description="Helical" evidence="1">
    <location>
        <begin position="206"/>
        <end position="226"/>
    </location>
</feature>
<organism evidence="4 5">
    <name type="scientific">Dubosiella newyorkensis</name>
    <dbReference type="NCBI Taxonomy" id="1862672"/>
    <lineage>
        <taxon>Bacteria</taxon>
        <taxon>Bacillati</taxon>
        <taxon>Bacillota</taxon>
        <taxon>Erysipelotrichia</taxon>
        <taxon>Erysipelotrichales</taxon>
        <taxon>Erysipelotrichaceae</taxon>
        <taxon>Dubosiella</taxon>
    </lineage>
</organism>
<feature type="transmembrane region" description="Helical" evidence="1">
    <location>
        <begin position="501"/>
        <end position="521"/>
    </location>
</feature>
<dbReference type="EMBL" id="MPKA01000059">
    <property type="protein sequence ID" value="OLU46809.1"/>
    <property type="molecule type" value="Genomic_DNA"/>
</dbReference>
<comment type="caution">
    <text evidence="4">The sequence shown here is derived from an EMBL/GenBank/DDBJ whole genome shotgun (WGS) entry which is preliminary data.</text>
</comment>
<dbReference type="Pfam" id="PF24677">
    <property type="entry name" value="DUF7657"/>
    <property type="match status" value="1"/>
</dbReference>
<keyword evidence="1" id="KW-0472">Membrane</keyword>
<evidence type="ECO:0000313" key="5">
    <source>
        <dbReference type="Proteomes" id="UP000186705"/>
    </source>
</evidence>
<feature type="transmembrane region" description="Helical" evidence="1">
    <location>
        <begin position="256"/>
        <end position="273"/>
    </location>
</feature>
<name>A0A1U7NNA6_9FIRM</name>
<evidence type="ECO:0000313" key="4">
    <source>
        <dbReference type="EMBL" id="OLU46809.1"/>
    </source>
</evidence>
<feature type="transmembrane region" description="Helical" evidence="1">
    <location>
        <begin position="528"/>
        <end position="548"/>
    </location>
</feature>
<feature type="transmembrane region" description="Helical" evidence="1">
    <location>
        <begin position="36"/>
        <end position="54"/>
    </location>
</feature>
<dbReference type="STRING" id="1862672.BO225_04960"/>
<feature type="transmembrane region" description="Helical" evidence="1">
    <location>
        <begin position="411"/>
        <end position="431"/>
    </location>
</feature>
<feature type="transmembrane region" description="Helical" evidence="1">
    <location>
        <begin position="232"/>
        <end position="249"/>
    </location>
</feature>
<keyword evidence="1" id="KW-0812">Transmembrane</keyword>
<dbReference type="OrthoDB" id="909787at2"/>
<dbReference type="RefSeq" id="WP_076341179.1">
    <property type="nucleotide sequence ID" value="NZ_CAMNTW010000010.1"/>
</dbReference>
<feature type="domain" description="DUF7657" evidence="3">
    <location>
        <begin position="67"/>
        <end position="460"/>
    </location>
</feature>